<keyword evidence="3" id="KW-1185">Reference proteome</keyword>
<sequence>MNIEELLRDSLRGIAEEAAPAPSPGLADRALRTRTRRRIHRYAGVVAVVAAVVAIAVAGPLLEPGPEATPTGVSQADIPHVDIPQTDVIARPDQSPPRELIAAGDIAMSAYREEHSETHGKDGKVSTPIWHLYNPGAGRYEKTDWGWIDVAPGMQMAAVLERDFPVKRIGILSLATMRVVQWIPVNRGVGSVEFAEDGRRLLATAYARNPDHYGSDEEPASARTGFYVIDLASGESEYAARVSATGSGLFGVTAGRDDLSFSDADPDLVRGWGYTDEGSTFEYFDLEGNEAERPSAERFLIYPDDAGLSPDGRLVTGGMTRNSPPMSAVLFNRSGATAGEVHAQQLLAWADDKRLIAWDCDPECDAGGEYSNHLVLVGIGSNKVQTLSGFRGSNPDADGRWIPVFTSRR</sequence>
<dbReference type="EMBL" id="WEGJ01000006">
    <property type="protein sequence ID" value="MQY12337.1"/>
    <property type="molecule type" value="Genomic_DNA"/>
</dbReference>
<dbReference type="Proteomes" id="UP000466345">
    <property type="component" value="Unassembled WGS sequence"/>
</dbReference>
<reference evidence="2 3" key="1">
    <citation type="submission" date="2019-10" db="EMBL/GenBank/DDBJ databases">
        <title>Streptomyces smaragdinus sp. nov. and Streptomyces fabii sp. nov., isolated from the gut of fungus growing-termite Macrotermes natalensis.</title>
        <authorList>
            <person name="Schwitalla J."/>
            <person name="Benndorf R."/>
            <person name="Martin K."/>
            <person name="De Beer W."/>
            <person name="Kaster A.-K."/>
            <person name="Vollmers J."/>
            <person name="Poulsen M."/>
            <person name="Beemelmanns C."/>
        </authorList>
    </citation>
    <scope>NUCLEOTIDE SEQUENCE [LARGE SCALE GENOMIC DNA]</scope>
    <source>
        <strain evidence="2 3">RB5</strain>
    </source>
</reference>
<feature type="transmembrane region" description="Helical" evidence="1">
    <location>
        <begin position="42"/>
        <end position="62"/>
    </location>
</feature>
<comment type="caution">
    <text evidence="2">The sequence shown here is derived from an EMBL/GenBank/DDBJ whole genome shotgun (WGS) entry which is preliminary data.</text>
</comment>
<evidence type="ECO:0000256" key="1">
    <source>
        <dbReference type="SAM" id="Phobius"/>
    </source>
</evidence>
<organism evidence="2 3">
    <name type="scientific">Streptomyces smaragdinus</name>
    <dbReference type="NCBI Taxonomy" id="2585196"/>
    <lineage>
        <taxon>Bacteria</taxon>
        <taxon>Bacillati</taxon>
        <taxon>Actinomycetota</taxon>
        <taxon>Actinomycetes</taxon>
        <taxon>Kitasatosporales</taxon>
        <taxon>Streptomycetaceae</taxon>
        <taxon>Streptomyces</taxon>
    </lineage>
</organism>
<protein>
    <recommendedName>
        <fullName evidence="4">WD40 repeat domain-containing protein</fullName>
    </recommendedName>
</protein>
<dbReference type="RefSeq" id="WP_323377804.1">
    <property type="nucleotide sequence ID" value="NZ_WEGJ01000006.1"/>
</dbReference>
<name>A0A7K0CFU4_9ACTN</name>
<keyword evidence="1" id="KW-1133">Transmembrane helix</keyword>
<gene>
    <name evidence="2" type="ORF">SRB5_24700</name>
</gene>
<proteinExistence type="predicted"/>
<dbReference type="AlphaFoldDB" id="A0A7K0CFU4"/>
<keyword evidence="1" id="KW-0472">Membrane</keyword>
<accession>A0A7K0CFU4</accession>
<dbReference type="SUPFAM" id="SSF82171">
    <property type="entry name" value="DPP6 N-terminal domain-like"/>
    <property type="match status" value="1"/>
</dbReference>
<evidence type="ECO:0008006" key="4">
    <source>
        <dbReference type="Google" id="ProtNLM"/>
    </source>
</evidence>
<evidence type="ECO:0000313" key="2">
    <source>
        <dbReference type="EMBL" id="MQY12337.1"/>
    </source>
</evidence>
<keyword evidence="1" id="KW-0812">Transmembrane</keyword>
<evidence type="ECO:0000313" key="3">
    <source>
        <dbReference type="Proteomes" id="UP000466345"/>
    </source>
</evidence>